<sequence>MDRIDKILRYFDPQRFIEVCEARFDTLRTQVVANLQTKTGSSGKRVNSLGVPEWATGATAASLQTQVEQNDDGFEVAFVGRQGIAGVDEGYSSGDVQAQYASFDAFLLAIERWAQAKEGLYGIEEIDAYAVAANVWSKGTVLYREGGGTEILFDLLQPAVDDIDRQLSEQLGRSVFTMLNETISDYA</sequence>
<gene>
    <name evidence="1" type="ORF">A5CBH24_03200</name>
</gene>
<organism evidence="1 2">
    <name type="scientific">Alistipes communis</name>
    <dbReference type="NCBI Taxonomy" id="2585118"/>
    <lineage>
        <taxon>Bacteria</taxon>
        <taxon>Pseudomonadati</taxon>
        <taxon>Bacteroidota</taxon>
        <taxon>Bacteroidia</taxon>
        <taxon>Bacteroidales</taxon>
        <taxon>Rikenellaceae</taxon>
        <taxon>Alistipes</taxon>
    </lineage>
</organism>
<accession>A0A4Y1WQF3</accession>
<name>A0A4Y1WQF3_9BACT</name>
<dbReference type="AlphaFoldDB" id="A0A4Y1WQF3"/>
<reference evidence="2" key="1">
    <citation type="submission" date="2019-06" db="EMBL/GenBank/DDBJ databases">
        <title>Alistipes onderdonkii subsp. vulgaris subsp. nov., Alistipes dispar sp. nov. and Alistipes communis sp. nov., isolated from human faeces, and creation of Alistipes onderdonkii subsp. onderdonkii subsp. nov.</title>
        <authorList>
            <person name="Sakamoto M."/>
            <person name="Ikeyama N."/>
            <person name="Ogata Y."/>
            <person name="Suda W."/>
            <person name="Iino T."/>
            <person name="Hattori M."/>
            <person name="Ohkuma M."/>
        </authorList>
    </citation>
    <scope>NUCLEOTIDE SEQUENCE [LARGE SCALE GENOMIC DNA]</scope>
    <source>
        <strain evidence="2">5CBH24</strain>
    </source>
</reference>
<dbReference type="RefSeq" id="WP_141411985.1">
    <property type="nucleotide sequence ID" value="NZ_AP019735.1"/>
</dbReference>
<dbReference type="EMBL" id="AP019735">
    <property type="protein sequence ID" value="BBL03007.1"/>
    <property type="molecule type" value="Genomic_DNA"/>
</dbReference>
<dbReference type="Proteomes" id="UP000318946">
    <property type="component" value="Chromosome"/>
</dbReference>
<proteinExistence type="predicted"/>
<evidence type="ECO:0000313" key="1">
    <source>
        <dbReference type="EMBL" id="BBL03007.1"/>
    </source>
</evidence>
<evidence type="ECO:0000313" key="2">
    <source>
        <dbReference type="Proteomes" id="UP000318946"/>
    </source>
</evidence>
<keyword evidence="2" id="KW-1185">Reference proteome</keyword>
<dbReference type="GeneID" id="78341044"/>
<dbReference type="KEGG" id="acou:A5CBH24_03200"/>
<protein>
    <submittedName>
        <fullName evidence="1">Uncharacterized protein</fullName>
    </submittedName>
</protein>